<dbReference type="AlphaFoldDB" id="A0A423Q315"/>
<evidence type="ECO:0000313" key="2">
    <source>
        <dbReference type="Proteomes" id="UP000285310"/>
    </source>
</evidence>
<name>A0A423Q315_9GAMM</name>
<dbReference type="EMBL" id="AYKG01000001">
    <property type="protein sequence ID" value="ROO32898.1"/>
    <property type="molecule type" value="Genomic_DNA"/>
</dbReference>
<proteinExistence type="predicted"/>
<keyword evidence="2" id="KW-1185">Reference proteome</keyword>
<evidence type="ECO:0000313" key="1">
    <source>
        <dbReference type="EMBL" id="ROO32898.1"/>
    </source>
</evidence>
<dbReference type="InParanoid" id="A0A423Q315"/>
<dbReference type="Proteomes" id="UP000285310">
    <property type="component" value="Unassembled WGS sequence"/>
</dbReference>
<gene>
    <name evidence="1" type="ORF">SAJA_00125</name>
</gene>
<organism evidence="1 2">
    <name type="scientific">Salinisphaera japonica YTM-1</name>
    <dbReference type="NCBI Taxonomy" id="1209778"/>
    <lineage>
        <taxon>Bacteria</taxon>
        <taxon>Pseudomonadati</taxon>
        <taxon>Pseudomonadota</taxon>
        <taxon>Gammaproteobacteria</taxon>
        <taxon>Salinisphaerales</taxon>
        <taxon>Salinisphaeraceae</taxon>
        <taxon>Salinisphaera</taxon>
    </lineage>
</organism>
<comment type="caution">
    <text evidence="1">The sequence shown here is derived from an EMBL/GenBank/DDBJ whole genome shotgun (WGS) entry which is preliminary data.</text>
</comment>
<accession>A0A423Q315</accession>
<reference evidence="1 2" key="1">
    <citation type="submission" date="2013-10" db="EMBL/GenBank/DDBJ databases">
        <title>Salinisphaera japonica YTM-1 Genome Sequencing.</title>
        <authorList>
            <person name="Lai Q."/>
            <person name="Li C."/>
            <person name="Shao Z."/>
        </authorList>
    </citation>
    <scope>NUCLEOTIDE SEQUENCE [LARGE SCALE GENOMIC DNA]</scope>
    <source>
        <strain evidence="1 2">YTM-1</strain>
    </source>
</reference>
<protein>
    <submittedName>
        <fullName evidence="1">Uncharacterized protein</fullName>
    </submittedName>
</protein>
<sequence length="36" mass="4124">MLHETLDTTNYKDMSLMISAVADNAMRHLFAPADWL</sequence>